<evidence type="ECO:0000313" key="3">
    <source>
        <dbReference type="EMBL" id="RCJ31356.1"/>
    </source>
</evidence>
<dbReference type="GO" id="GO:0004803">
    <property type="term" value="F:transposase activity"/>
    <property type="evidence" value="ECO:0007669"/>
    <property type="project" value="InterPro"/>
</dbReference>
<dbReference type="InterPro" id="IPR002559">
    <property type="entry name" value="Transposase_11"/>
</dbReference>
<dbReference type="GO" id="GO:0006313">
    <property type="term" value="P:DNA transposition"/>
    <property type="evidence" value="ECO:0007669"/>
    <property type="project" value="InterPro"/>
</dbReference>
<keyword evidence="1" id="KW-0812">Transmembrane</keyword>
<feature type="transmembrane region" description="Helical" evidence="1">
    <location>
        <begin position="287"/>
        <end position="305"/>
    </location>
</feature>
<accession>A0A367R4E2</accession>
<feature type="domain" description="Transposase IS4-like" evidence="2">
    <location>
        <begin position="137"/>
        <end position="299"/>
    </location>
</feature>
<reference evidence="3" key="1">
    <citation type="submission" date="2016-04" db="EMBL/GenBank/DDBJ databases">
        <authorList>
            <person name="Tabuchi Yagui T.R."/>
        </authorList>
    </citation>
    <scope>NUCLEOTIDE SEQUENCE [LARGE SCALE GENOMIC DNA]</scope>
    <source>
        <strain evidence="3">NIES-26</strain>
    </source>
</reference>
<evidence type="ECO:0000259" key="2">
    <source>
        <dbReference type="Pfam" id="PF01609"/>
    </source>
</evidence>
<dbReference type="SUPFAM" id="SSF53098">
    <property type="entry name" value="Ribonuclease H-like"/>
    <property type="match status" value="1"/>
</dbReference>
<dbReference type="InterPro" id="IPR047658">
    <property type="entry name" value="IS4-like_transpos"/>
</dbReference>
<evidence type="ECO:0000256" key="1">
    <source>
        <dbReference type="SAM" id="Phobius"/>
    </source>
</evidence>
<name>A0A367R4E2_9NOSO</name>
<comment type="caution">
    <text evidence="3">The sequence shown here is derived from an EMBL/GenBank/DDBJ whole genome shotgun (WGS) entry which is preliminary data.</text>
</comment>
<sequence>MLPKFYQNCAQNLLTPAQYKMLEILVVLLQFHKTVTIEKLSSVFPQPIKFESRRRSIQRFLLLPQLSIQYLWFPILKRWVKHSPASRNKKLIFAIDRTQWRAENVFVISLIEQKRAIPVYWLLLPKKGCSNLGEQKKLIRPLLRLFKRYEILVLGDREFHSIKLANWLHSKNINFILRQKQGTYIRQENQSYQRLQSLGLNPGISFFLTGIQATKQKGFTKFNLAGYYKRKYRGKLEPAGWFLLTNLDSLPDAIKVFKLRSGIEAMFKDCKTGGYNLESTHADNQRLLALILLIAIAYTCAILAGRNSCKMGLQKYVGRLKELKRLHRRHSAFWVGLYGHLWVGAMEFWADLAYEFMRLKPGKLPYFHKGLRAMALIQSAL</sequence>
<dbReference type="NCBIfam" id="NF033591">
    <property type="entry name" value="transpos_IS4_2"/>
    <property type="match status" value="1"/>
</dbReference>
<dbReference type="Proteomes" id="UP000252107">
    <property type="component" value="Unassembled WGS sequence"/>
</dbReference>
<dbReference type="Pfam" id="PF01609">
    <property type="entry name" value="DDE_Tnp_1"/>
    <property type="match status" value="1"/>
</dbReference>
<evidence type="ECO:0000313" key="4">
    <source>
        <dbReference type="Proteomes" id="UP000252107"/>
    </source>
</evidence>
<dbReference type="EMBL" id="LXQD01000236">
    <property type="protein sequence ID" value="RCJ31356.1"/>
    <property type="molecule type" value="Genomic_DNA"/>
</dbReference>
<keyword evidence="1" id="KW-1133">Transmembrane helix</keyword>
<keyword evidence="4" id="KW-1185">Reference proteome</keyword>
<dbReference type="AlphaFoldDB" id="A0A367R4E2"/>
<dbReference type="InterPro" id="IPR012337">
    <property type="entry name" value="RNaseH-like_sf"/>
</dbReference>
<dbReference type="GO" id="GO:0003677">
    <property type="term" value="F:DNA binding"/>
    <property type="evidence" value="ECO:0007669"/>
    <property type="project" value="InterPro"/>
</dbReference>
<feature type="transmembrane region" description="Helical" evidence="1">
    <location>
        <begin position="331"/>
        <end position="350"/>
    </location>
</feature>
<keyword evidence="1" id="KW-0472">Membrane</keyword>
<organism evidence="3 4">
    <name type="scientific">Nostoc minutum NIES-26</name>
    <dbReference type="NCBI Taxonomy" id="1844469"/>
    <lineage>
        <taxon>Bacteria</taxon>
        <taxon>Bacillati</taxon>
        <taxon>Cyanobacteriota</taxon>
        <taxon>Cyanophyceae</taxon>
        <taxon>Nostocales</taxon>
        <taxon>Nostocaceae</taxon>
        <taxon>Nostoc</taxon>
    </lineage>
</organism>
<protein>
    <submittedName>
        <fullName evidence="3">Transposase</fullName>
    </submittedName>
</protein>
<proteinExistence type="predicted"/>
<gene>
    <name evidence="3" type="ORF">A6770_19980</name>
</gene>